<dbReference type="GO" id="GO:0003700">
    <property type="term" value="F:DNA-binding transcription factor activity"/>
    <property type="evidence" value="ECO:0007669"/>
    <property type="project" value="InterPro"/>
</dbReference>
<reference evidence="8" key="1">
    <citation type="submission" date="2018-11" db="EMBL/GenBank/DDBJ databases">
        <authorList>
            <person name="Xia H."/>
        </authorList>
    </citation>
    <scope>NUCLEOTIDE SEQUENCE</scope>
    <source>
        <strain evidence="8">FtPinG0009798800.01</strain>
    </source>
</reference>
<dbReference type="SUPFAM" id="SSF118290">
    <property type="entry name" value="WRKY DNA-binding domain"/>
    <property type="match status" value="1"/>
</dbReference>
<dbReference type="AlphaFoldDB" id="A0A4V1I1V9"/>
<keyword evidence="2" id="KW-0805">Transcription regulation</keyword>
<sequence length="302" mass="32653">MDQRFRRSTFAASRDHDEPQSSSETGGDDSPHSGDDTRATATTATTTALSPKKGRRSIQKRVVTLPFSDVDGSRSGKGEAYPPSDSWAWRKYGQKPIKGSPYPRGYYRCSSSKGCPARKQVERSRVDPTTLIITYASEHNHPAPATKHHHHHHNHHQSSAAAPATPISPATPTPPETTPSDDVDTDATTCTEEFPSEERKELLACAAELGLGGAVIMDFSWLSDVVKEAPSFVGPRWDDDDADVSGLSMTSTTTVNMREEDVSLFADLDELPECSAVFRTRRGTSTCTLRTAAAASLCGTTG</sequence>
<feature type="domain" description="WRKY" evidence="7">
    <location>
        <begin position="84"/>
        <end position="144"/>
    </location>
</feature>
<evidence type="ECO:0000259" key="7">
    <source>
        <dbReference type="PROSITE" id="PS50811"/>
    </source>
</evidence>
<name>A0A4V1I1V9_FAGTA</name>
<evidence type="ECO:0000256" key="4">
    <source>
        <dbReference type="ARBA" id="ARBA00023163"/>
    </source>
</evidence>
<evidence type="ECO:0000256" key="2">
    <source>
        <dbReference type="ARBA" id="ARBA00023015"/>
    </source>
</evidence>
<dbReference type="PANTHER" id="PTHR32096:SF19">
    <property type="entry name" value="OS01G0750100 PROTEIN"/>
    <property type="match status" value="1"/>
</dbReference>
<feature type="compositionally biased region" description="Low complexity" evidence="6">
    <location>
        <begin position="157"/>
        <end position="168"/>
    </location>
</feature>
<dbReference type="PANTHER" id="PTHR32096">
    <property type="entry name" value="WRKY TRANSCRIPTION FACTOR 30-RELATED-RELATED"/>
    <property type="match status" value="1"/>
</dbReference>
<evidence type="ECO:0000256" key="6">
    <source>
        <dbReference type="SAM" id="MobiDB-lite"/>
    </source>
</evidence>
<evidence type="ECO:0000313" key="8">
    <source>
        <dbReference type="EMBL" id="QCV57283.1"/>
    </source>
</evidence>
<evidence type="ECO:0000256" key="3">
    <source>
        <dbReference type="ARBA" id="ARBA00023125"/>
    </source>
</evidence>
<comment type="subcellular location">
    <subcellularLocation>
        <location evidence="1">Nucleus</location>
    </subcellularLocation>
</comment>
<feature type="compositionally biased region" description="Basic residues" evidence="6">
    <location>
        <begin position="146"/>
        <end position="156"/>
    </location>
</feature>
<feature type="region of interest" description="Disordered" evidence="6">
    <location>
        <begin position="141"/>
        <end position="195"/>
    </location>
</feature>
<feature type="compositionally biased region" description="Low complexity" evidence="6">
    <location>
        <begin position="39"/>
        <end position="48"/>
    </location>
</feature>
<dbReference type="GO" id="GO:0005634">
    <property type="term" value="C:nucleus"/>
    <property type="evidence" value="ECO:0007669"/>
    <property type="project" value="UniProtKB-SubCell"/>
</dbReference>
<dbReference type="Pfam" id="PF03106">
    <property type="entry name" value="WRKY"/>
    <property type="match status" value="1"/>
</dbReference>
<dbReference type="InterPro" id="IPR003657">
    <property type="entry name" value="WRKY_dom"/>
</dbReference>
<feature type="region of interest" description="Disordered" evidence="6">
    <location>
        <begin position="1"/>
        <end position="95"/>
    </location>
</feature>
<dbReference type="Gene3D" id="2.20.25.80">
    <property type="entry name" value="WRKY domain"/>
    <property type="match status" value="1"/>
</dbReference>
<keyword evidence="4" id="KW-0804">Transcription</keyword>
<proteinExistence type="evidence at transcript level"/>
<dbReference type="InterPro" id="IPR036576">
    <property type="entry name" value="WRKY_dom_sf"/>
</dbReference>
<evidence type="ECO:0000256" key="1">
    <source>
        <dbReference type="ARBA" id="ARBA00004123"/>
    </source>
</evidence>
<dbReference type="SMART" id="SM00774">
    <property type="entry name" value="WRKY"/>
    <property type="match status" value="1"/>
</dbReference>
<evidence type="ECO:0000256" key="5">
    <source>
        <dbReference type="ARBA" id="ARBA00023242"/>
    </source>
</evidence>
<organism evidence="8">
    <name type="scientific">Fagopyrum tataricum</name>
    <name type="common">Tartarian buckwheat</name>
    <name type="synonym">Polygonum tataricum</name>
    <dbReference type="NCBI Taxonomy" id="62330"/>
    <lineage>
        <taxon>Eukaryota</taxon>
        <taxon>Viridiplantae</taxon>
        <taxon>Streptophyta</taxon>
        <taxon>Embryophyta</taxon>
        <taxon>Tracheophyta</taxon>
        <taxon>Spermatophyta</taxon>
        <taxon>Magnoliopsida</taxon>
        <taxon>eudicotyledons</taxon>
        <taxon>Gunneridae</taxon>
        <taxon>Pentapetalae</taxon>
        <taxon>Caryophyllales</taxon>
        <taxon>Polygonaceae</taxon>
        <taxon>Polygonoideae</taxon>
        <taxon>Fagopyreae</taxon>
        <taxon>Fagopyrum</taxon>
    </lineage>
</organism>
<dbReference type="FunFam" id="2.20.25.80:FF:000004">
    <property type="entry name" value="WRKY transcription factor 65"/>
    <property type="match status" value="1"/>
</dbReference>
<keyword evidence="5" id="KW-0539">Nucleus</keyword>
<feature type="compositionally biased region" description="Basic and acidic residues" evidence="6">
    <location>
        <begin position="29"/>
        <end position="38"/>
    </location>
</feature>
<dbReference type="EMBL" id="MK161276">
    <property type="protein sequence ID" value="QCV57283.1"/>
    <property type="molecule type" value="mRNA"/>
</dbReference>
<accession>A0A4V1I1V9</accession>
<protein>
    <submittedName>
        <fullName evidence="8">WRKY transcription factor</fullName>
    </submittedName>
</protein>
<dbReference type="InterPro" id="IPR044810">
    <property type="entry name" value="WRKY_plant"/>
</dbReference>
<keyword evidence="3" id="KW-0238">DNA-binding</keyword>
<dbReference type="GO" id="GO:0000976">
    <property type="term" value="F:transcription cis-regulatory region binding"/>
    <property type="evidence" value="ECO:0007669"/>
    <property type="project" value="TreeGrafter"/>
</dbReference>
<dbReference type="PROSITE" id="PS50811">
    <property type="entry name" value="WRKY"/>
    <property type="match status" value="1"/>
</dbReference>